<accession>A0A075WF17</accession>
<evidence type="ECO:0000313" key="1">
    <source>
        <dbReference type="EMBL" id="AIG98387.1"/>
    </source>
</evidence>
<evidence type="ECO:0000313" key="2">
    <source>
        <dbReference type="Proteomes" id="UP000028501"/>
    </source>
</evidence>
<protein>
    <submittedName>
        <fullName evidence="1">YgiT-type zinc finger domain protein</fullName>
    </submittedName>
</protein>
<dbReference type="InterPro" id="IPR022453">
    <property type="entry name" value="Znf_MqsA-type"/>
</dbReference>
<dbReference type="RefSeq" id="WP_048095745.1">
    <property type="nucleotide sequence ID" value="NZ_CP006577.1"/>
</dbReference>
<dbReference type="KEGG" id="afg:AFULGI_00016250"/>
<dbReference type="CDD" id="cd12870">
    <property type="entry name" value="MqsA"/>
    <property type="match status" value="1"/>
</dbReference>
<organism evidence="1 2">
    <name type="scientific">Archaeoglobus fulgidus DSM 8774</name>
    <dbReference type="NCBI Taxonomy" id="1344584"/>
    <lineage>
        <taxon>Archaea</taxon>
        <taxon>Methanobacteriati</taxon>
        <taxon>Methanobacteriota</taxon>
        <taxon>Archaeoglobi</taxon>
        <taxon>Archaeoglobales</taxon>
        <taxon>Archaeoglobaceae</taxon>
        <taxon>Archaeoglobus</taxon>
    </lineage>
</organism>
<dbReference type="NCBIfam" id="TIGR03831">
    <property type="entry name" value="YgiT_finger"/>
    <property type="match status" value="1"/>
</dbReference>
<dbReference type="HOGENOM" id="CLU_174612_1_0_2"/>
<dbReference type="AlphaFoldDB" id="A0A075WF17"/>
<dbReference type="EMBL" id="CP006577">
    <property type="protein sequence ID" value="AIG98387.1"/>
    <property type="molecule type" value="Genomic_DNA"/>
</dbReference>
<sequence length="81" mass="9196">MKPDKCDLCNGKLHEGKTEFVARVGDKVVVIKGIPAYICEECGEAYFTPEISRKIDKIMREFHEGKLLMRPIDAGEIELEI</sequence>
<dbReference type="Proteomes" id="UP000028501">
    <property type="component" value="Chromosome"/>
</dbReference>
<proteinExistence type="predicted"/>
<reference evidence="1 2" key="1">
    <citation type="submission" date="2013-07" db="EMBL/GenBank/DDBJ databases">
        <title>Genome of Archaeoglobus fulgidus.</title>
        <authorList>
            <person name="Fiebig A."/>
            <person name="Birkeland N.-K."/>
        </authorList>
    </citation>
    <scope>NUCLEOTIDE SEQUENCE [LARGE SCALE GENOMIC DNA]</scope>
    <source>
        <strain evidence="1 2">DSM 8774</strain>
    </source>
</reference>
<name>A0A075WF17_ARCFL</name>
<dbReference type="GeneID" id="24795126"/>
<gene>
    <name evidence="1" type="ORF">AFULGI_00016250</name>
</gene>
<dbReference type="Gene3D" id="3.10.20.860">
    <property type="match status" value="1"/>
</dbReference>